<name>B1V9E4_PHYAS</name>
<dbReference type="Gene3D" id="3.30.1240.10">
    <property type="match status" value="1"/>
</dbReference>
<evidence type="ECO:0000313" key="1">
    <source>
        <dbReference type="EMBL" id="CAM11345.1"/>
    </source>
</evidence>
<dbReference type="PANTHER" id="PTHR10000">
    <property type="entry name" value="PHOSPHOSERINE PHOSPHATASE"/>
    <property type="match status" value="1"/>
</dbReference>
<dbReference type="SUPFAM" id="SSF56784">
    <property type="entry name" value="HAD-like"/>
    <property type="match status" value="1"/>
</dbReference>
<dbReference type="AlphaFoldDB" id="B1V9E4"/>
<dbReference type="NCBIfam" id="TIGR01484">
    <property type="entry name" value="HAD-SF-IIB"/>
    <property type="match status" value="1"/>
</dbReference>
<dbReference type="STRING" id="59748.PA0010"/>
<accession>B1V9E4</accession>
<keyword evidence="1" id="KW-0378">Hydrolase</keyword>
<dbReference type="InterPro" id="IPR006379">
    <property type="entry name" value="HAD-SF_hydro_IIB"/>
</dbReference>
<dbReference type="Proteomes" id="UP000008323">
    <property type="component" value="Chromosome"/>
</dbReference>
<dbReference type="Pfam" id="PF08282">
    <property type="entry name" value="Hydrolase_3"/>
    <property type="match status" value="1"/>
</dbReference>
<evidence type="ECO:0000313" key="2">
    <source>
        <dbReference type="Proteomes" id="UP000008323"/>
    </source>
</evidence>
<gene>
    <name evidence="1" type="ordered locus">PA0010</name>
</gene>
<dbReference type="EMBL" id="AM422018">
    <property type="protein sequence ID" value="CAM11345.1"/>
    <property type="molecule type" value="Genomic_DNA"/>
</dbReference>
<proteinExistence type="predicted"/>
<dbReference type="InterPro" id="IPR036412">
    <property type="entry name" value="HAD-like_sf"/>
</dbReference>
<dbReference type="GO" id="GO:0000287">
    <property type="term" value="F:magnesium ion binding"/>
    <property type="evidence" value="ECO:0007669"/>
    <property type="project" value="TreeGrafter"/>
</dbReference>
<dbReference type="KEGG" id="pal:PA0010"/>
<organism evidence="1 2">
    <name type="scientific">Phytoplasma australiense</name>
    <dbReference type="NCBI Taxonomy" id="59748"/>
    <lineage>
        <taxon>Bacteria</taxon>
        <taxon>Bacillati</taxon>
        <taxon>Mycoplasmatota</taxon>
        <taxon>Mollicutes</taxon>
        <taxon>Acholeplasmatales</taxon>
        <taxon>Acholeplasmataceae</taxon>
        <taxon>Candidatus Phytoplasma</taxon>
        <taxon>16SrXII (Stolbur group)</taxon>
    </lineage>
</organism>
<dbReference type="eggNOG" id="COG0561">
    <property type="taxonomic scope" value="Bacteria"/>
</dbReference>
<dbReference type="GO" id="GO:0016791">
    <property type="term" value="F:phosphatase activity"/>
    <property type="evidence" value="ECO:0007669"/>
    <property type="project" value="TreeGrafter"/>
</dbReference>
<dbReference type="Gene3D" id="3.40.50.1000">
    <property type="entry name" value="HAD superfamily/HAD-like"/>
    <property type="match status" value="1"/>
</dbReference>
<sequence length="262" mass="30593">MKKLIFFDIDGTLRSNEKKTIGRQTQKLINQLAQNPNVTLGIATGRNYGRLDVLKGIRHLFKYWVLSNGALTMIEDKIIDEVEFSQQIILKIQKEMEKIGALMHLYSLEHIFEVPTSKNNFHNMSDFENVKQVALTKDFYLQNKIYQISLLYQKDSQKTQIKNFLAKNKELKAYFWEGGYIDLMYQQIDKSYGIKKIKKLFPNHQLICMGDGPNDLEMLKLADIAITMGNTKIEELKEISNLITPHIDEDRIYDFFKQSNLI</sequence>
<protein>
    <submittedName>
        <fullName evidence="1">Putative hydrolases of the haloacid dehalogenase-like (HAD) superfamily</fullName>
    </submittedName>
</protein>
<dbReference type="GO" id="GO:0005829">
    <property type="term" value="C:cytosol"/>
    <property type="evidence" value="ECO:0007669"/>
    <property type="project" value="TreeGrafter"/>
</dbReference>
<dbReference type="InterPro" id="IPR023214">
    <property type="entry name" value="HAD_sf"/>
</dbReference>
<reference evidence="1 2" key="1">
    <citation type="journal article" date="2008" name="J. Bacteriol.">
        <title>Comparative genome analysis of 'Candidatus Phytoplasma australiense' (subgroup tuf-Australia I; rp-A) and 'Ca. Phytoplasma asteris' strains OY-M and AY-WB.</title>
        <authorList>
            <person name="Tran-Nguyen L.T."/>
            <person name="Kube M."/>
            <person name="Schneider B."/>
            <person name="Reinhardt R."/>
            <person name="Gibb K.S."/>
        </authorList>
    </citation>
    <scope>NUCLEOTIDE SEQUENCE [LARGE SCALE GENOMIC DNA]</scope>
</reference>
<dbReference type="PANTHER" id="PTHR10000:SF25">
    <property type="entry name" value="PHOSPHATASE YKRA-RELATED"/>
    <property type="match status" value="1"/>
</dbReference>